<feature type="non-terminal residue" evidence="2">
    <location>
        <position position="1"/>
    </location>
</feature>
<accession>A0A7Y0XBH6</accession>
<dbReference type="InterPro" id="IPR027417">
    <property type="entry name" value="P-loop_NTPase"/>
</dbReference>
<comment type="caution">
    <text evidence="2">The sequence shown here is derived from an EMBL/GenBank/DDBJ whole genome shotgun (WGS) entry which is preliminary data.</text>
</comment>
<reference evidence="2 3" key="1">
    <citation type="submission" date="2020-04" db="EMBL/GenBank/DDBJ databases">
        <title>Whole-genome sequencing of Vibrio spp. from China reveals different genetic environments of blaCTX-M-14 among diverse lineages.</title>
        <authorList>
            <person name="Zheng Z."/>
            <person name="Ye L."/>
            <person name="Chen S."/>
        </authorList>
    </citation>
    <scope>NUCLEOTIDE SEQUENCE [LARGE SCALE GENOMIC DNA]</scope>
    <source>
        <strain evidence="2 3">Vb0551</strain>
    </source>
</reference>
<evidence type="ECO:0000313" key="3">
    <source>
        <dbReference type="Proteomes" id="UP000518904"/>
    </source>
</evidence>
<dbReference type="Proteomes" id="UP000518904">
    <property type="component" value="Unassembled WGS sequence"/>
</dbReference>
<protein>
    <recommendedName>
        <fullName evidence="1">DNA2/NAM7 helicase-like C-terminal domain-containing protein</fullName>
    </recommendedName>
</protein>
<dbReference type="Pfam" id="PF13087">
    <property type="entry name" value="AAA_12"/>
    <property type="match status" value="1"/>
</dbReference>
<gene>
    <name evidence="2" type="ORF">HKB16_08085</name>
</gene>
<evidence type="ECO:0000313" key="2">
    <source>
        <dbReference type="EMBL" id="NMU82840.1"/>
    </source>
</evidence>
<dbReference type="Gene3D" id="3.40.50.300">
    <property type="entry name" value="P-loop containing nucleotide triphosphate hydrolases"/>
    <property type="match status" value="1"/>
</dbReference>
<dbReference type="InterPro" id="IPR041679">
    <property type="entry name" value="DNA2/NAM7-like_C"/>
</dbReference>
<proteinExistence type="predicted"/>
<feature type="domain" description="DNA2/NAM7 helicase-like C-terminal" evidence="1">
    <location>
        <begin position="6"/>
        <end position="35"/>
    </location>
</feature>
<dbReference type="AlphaFoldDB" id="A0A7Y0XBH6"/>
<name>A0A7Y0XBH6_VIBPH</name>
<evidence type="ECO:0000259" key="1">
    <source>
        <dbReference type="Pfam" id="PF13087"/>
    </source>
</evidence>
<dbReference type="EMBL" id="JABCLB010001014">
    <property type="protein sequence ID" value="NMU82840.1"/>
    <property type="molecule type" value="Genomic_DNA"/>
</dbReference>
<organism evidence="2 3">
    <name type="scientific">Vibrio parahaemolyticus</name>
    <dbReference type="NCBI Taxonomy" id="670"/>
    <lineage>
        <taxon>Bacteria</taxon>
        <taxon>Pseudomonadati</taxon>
        <taxon>Pseudomonadota</taxon>
        <taxon>Gammaproteobacteria</taxon>
        <taxon>Vibrionales</taxon>
        <taxon>Vibrionaceae</taxon>
        <taxon>Vibrio</taxon>
    </lineage>
</organism>
<sequence>LSFANNHPTSFLESPNRLNVAITRAKHQLIVYGNRSAMQKASGVLGTFASNSYWSTTIETESQEAL</sequence>